<dbReference type="GO" id="GO:0007094">
    <property type="term" value="P:mitotic spindle assembly checkpoint signaling"/>
    <property type="evidence" value="ECO:0007669"/>
    <property type="project" value="TreeGrafter"/>
</dbReference>
<dbReference type="GO" id="GO:0005634">
    <property type="term" value="C:nucleus"/>
    <property type="evidence" value="ECO:0007669"/>
    <property type="project" value="TreeGrafter"/>
</dbReference>
<dbReference type="FunFam" id="3.30.200.20:FF:000131">
    <property type="entry name" value="Dual specificity protein kinase TTK"/>
    <property type="match status" value="1"/>
</dbReference>
<comment type="similarity">
    <text evidence="7">Belongs to the protein kinase superfamily.</text>
</comment>
<evidence type="ECO:0000259" key="8">
    <source>
        <dbReference type="PROSITE" id="PS50011"/>
    </source>
</evidence>
<evidence type="ECO:0000256" key="6">
    <source>
        <dbReference type="PROSITE-ProRule" id="PRU10141"/>
    </source>
</evidence>
<dbReference type="STRING" id="1858805.M5GCK5"/>
<dbReference type="GO" id="GO:0004712">
    <property type="term" value="F:protein serine/threonine/tyrosine kinase activity"/>
    <property type="evidence" value="ECO:0007669"/>
    <property type="project" value="TreeGrafter"/>
</dbReference>
<keyword evidence="1 7" id="KW-0723">Serine/threonine-protein kinase</keyword>
<reference evidence="9 10" key="1">
    <citation type="journal article" date="2012" name="Science">
        <title>The Paleozoic origin of enzymatic lignin decomposition reconstructed from 31 fungal genomes.</title>
        <authorList>
            <person name="Floudas D."/>
            <person name="Binder M."/>
            <person name="Riley R."/>
            <person name="Barry K."/>
            <person name="Blanchette R.A."/>
            <person name="Henrissat B."/>
            <person name="Martinez A.T."/>
            <person name="Otillar R."/>
            <person name="Spatafora J.W."/>
            <person name="Yadav J.S."/>
            <person name="Aerts A."/>
            <person name="Benoit I."/>
            <person name="Boyd A."/>
            <person name="Carlson A."/>
            <person name="Copeland A."/>
            <person name="Coutinho P.M."/>
            <person name="de Vries R.P."/>
            <person name="Ferreira P."/>
            <person name="Findley K."/>
            <person name="Foster B."/>
            <person name="Gaskell J."/>
            <person name="Glotzer D."/>
            <person name="Gorecki P."/>
            <person name="Heitman J."/>
            <person name="Hesse C."/>
            <person name="Hori C."/>
            <person name="Igarashi K."/>
            <person name="Jurgens J.A."/>
            <person name="Kallen N."/>
            <person name="Kersten P."/>
            <person name="Kohler A."/>
            <person name="Kuees U."/>
            <person name="Kumar T.K.A."/>
            <person name="Kuo A."/>
            <person name="LaButti K."/>
            <person name="Larrondo L.F."/>
            <person name="Lindquist E."/>
            <person name="Ling A."/>
            <person name="Lombard V."/>
            <person name="Lucas S."/>
            <person name="Lundell T."/>
            <person name="Martin R."/>
            <person name="McLaughlin D.J."/>
            <person name="Morgenstern I."/>
            <person name="Morin E."/>
            <person name="Murat C."/>
            <person name="Nagy L.G."/>
            <person name="Nolan M."/>
            <person name="Ohm R.A."/>
            <person name="Patyshakuliyeva A."/>
            <person name="Rokas A."/>
            <person name="Ruiz-Duenas F.J."/>
            <person name="Sabat G."/>
            <person name="Salamov A."/>
            <person name="Samejima M."/>
            <person name="Schmutz J."/>
            <person name="Slot J.C."/>
            <person name="St John F."/>
            <person name="Stenlid J."/>
            <person name="Sun H."/>
            <person name="Sun S."/>
            <person name="Syed K."/>
            <person name="Tsang A."/>
            <person name="Wiebenga A."/>
            <person name="Young D."/>
            <person name="Pisabarro A."/>
            <person name="Eastwood D.C."/>
            <person name="Martin F."/>
            <person name="Cullen D."/>
            <person name="Grigoriev I.V."/>
            <person name="Hibbett D.S."/>
        </authorList>
    </citation>
    <scope>NUCLEOTIDE SEQUENCE [LARGE SCALE GENOMIC DNA]</scope>
    <source>
        <strain evidence="9 10">DJM-731 SS1</strain>
    </source>
</reference>
<dbReference type="OMA" id="QKMRAIP"/>
<keyword evidence="10" id="KW-1185">Reference proteome</keyword>
<dbReference type="InterPro" id="IPR011009">
    <property type="entry name" value="Kinase-like_dom_sf"/>
</dbReference>
<keyword evidence="2" id="KW-0808">Transferase</keyword>
<dbReference type="Gene3D" id="1.10.510.10">
    <property type="entry name" value="Transferase(Phosphotransferase) domain 1"/>
    <property type="match status" value="1"/>
</dbReference>
<keyword evidence="5 6" id="KW-0067">ATP-binding</keyword>
<evidence type="ECO:0000313" key="9">
    <source>
        <dbReference type="EMBL" id="EJU03932.1"/>
    </source>
</evidence>
<dbReference type="Pfam" id="PF00069">
    <property type="entry name" value="Pkinase"/>
    <property type="match status" value="1"/>
</dbReference>
<accession>M5GCK5</accession>
<gene>
    <name evidence="9" type="ORF">DACRYDRAFT_49646</name>
</gene>
<evidence type="ECO:0000313" key="10">
    <source>
        <dbReference type="Proteomes" id="UP000030653"/>
    </source>
</evidence>
<proteinExistence type="inferred from homology"/>
<dbReference type="InterPro" id="IPR000719">
    <property type="entry name" value="Prot_kinase_dom"/>
</dbReference>
<dbReference type="PROSITE" id="PS50011">
    <property type="entry name" value="PROTEIN_KINASE_DOM"/>
    <property type="match status" value="1"/>
</dbReference>
<dbReference type="EMBL" id="JH795859">
    <property type="protein sequence ID" value="EJU03932.1"/>
    <property type="molecule type" value="Genomic_DNA"/>
</dbReference>
<dbReference type="PROSITE" id="PS00107">
    <property type="entry name" value="PROTEIN_KINASE_ATP"/>
    <property type="match status" value="1"/>
</dbReference>
<dbReference type="InterPro" id="IPR008271">
    <property type="entry name" value="Ser/Thr_kinase_AS"/>
</dbReference>
<keyword evidence="4 9" id="KW-0418">Kinase</keyword>
<evidence type="ECO:0000256" key="4">
    <source>
        <dbReference type="ARBA" id="ARBA00022777"/>
    </source>
</evidence>
<dbReference type="InterPro" id="IPR017441">
    <property type="entry name" value="Protein_kinase_ATP_BS"/>
</dbReference>
<feature type="domain" description="Protein kinase" evidence="8">
    <location>
        <begin position="20"/>
        <end position="282"/>
    </location>
</feature>
<evidence type="ECO:0000256" key="1">
    <source>
        <dbReference type="ARBA" id="ARBA00022527"/>
    </source>
</evidence>
<dbReference type="SUPFAM" id="SSF56112">
    <property type="entry name" value="Protein kinase-like (PK-like)"/>
    <property type="match status" value="1"/>
</dbReference>
<dbReference type="Proteomes" id="UP000030653">
    <property type="component" value="Unassembled WGS sequence"/>
</dbReference>
<sequence>MDIVKTAQFTNGFQVNKVPYARLDVLGRGGSSKVYRVLTSDSKIYALKKVTLGGADDETLNSYQNEIALLNRLNGNDRIIRLIDSESSRKKGTLVMVLECGEVDMAKLLEERRGHRLQFQWVETYWQQMLEAVQVIHEAAIVHSDLKPANFVLVRGSLKLIDFGIAKAIPNDTTNIQRDAQIGTVNYMSPEAIEDTNLHSGEGKRCMKLGRPSDVWSLGCILYQMIYGAPPFHHLSTFQKMRAIPDPNHTIDFPPAAVPMSCLQRTPKARKTIPEILASPWLTKWQRSSSPSAQAPMAPSRGLVLRPNEFVMTVAHLEEVLKQSCRFGSEHGMCSEDTIKQWRTVSV</sequence>
<evidence type="ECO:0000256" key="5">
    <source>
        <dbReference type="ARBA" id="ARBA00022840"/>
    </source>
</evidence>
<dbReference type="PANTHER" id="PTHR22974">
    <property type="entry name" value="MIXED LINEAGE PROTEIN KINASE"/>
    <property type="match status" value="1"/>
</dbReference>
<dbReference type="PROSITE" id="PS00108">
    <property type="entry name" value="PROTEIN_KINASE_ST"/>
    <property type="match status" value="1"/>
</dbReference>
<dbReference type="GO" id="GO:0034501">
    <property type="term" value="P:protein localization to kinetochore"/>
    <property type="evidence" value="ECO:0007669"/>
    <property type="project" value="TreeGrafter"/>
</dbReference>
<dbReference type="InterPro" id="IPR027084">
    <property type="entry name" value="Mps1_cat"/>
</dbReference>
<dbReference type="Gene3D" id="3.30.200.20">
    <property type="entry name" value="Phosphorylase Kinase, domain 1"/>
    <property type="match status" value="1"/>
</dbReference>
<dbReference type="GO" id="GO:0033316">
    <property type="term" value="P:meiotic spindle assembly checkpoint signaling"/>
    <property type="evidence" value="ECO:0007669"/>
    <property type="project" value="TreeGrafter"/>
</dbReference>
<evidence type="ECO:0000256" key="7">
    <source>
        <dbReference type="RuleBase" id="RU000304"/>
    </source>
</evidence>
<name>M5GCK5_DACPD</name>
<dbReference type="GO" id="GO:0005524">
    <property type="term" value="F:ATP binding"/>
    <property type="evidence" value="ECO:0007669"/>
    <property type="project" value="UniProtKB-UniRule"/>
</dbReference>
<dbReference type="SMART" id="SM00220">
    <property type="entry name" value="S_TKc"/>
    <property type="match status" value="1"/>
</dbReference>
<keyword evidence="3 6" id="KW-0547">Nucleotide-binding</keyword>
<dbReference type="GO" id="GO:0004674">
    <property type="term" value="F:protein serine/threonine kinase activity"/>
    <property type="evidence" value="ECO:0007669"/>
    <property type="project" value="UniProtKB-KW"/>
</dbReference>
<dbReference type="GeneID" id="63689984"/>
<dbReference type="FunFam" id="1.10.510.10:FF:000224">
    <property type="entry name" value="serine/threonine-protein kinase mph1 isoform X1"/>
    <property type="match status" value="1"/>
</dbReference>
<dbReference type="AlphaFoldDB" id="M5GCK5"/>
<dbReference type="RefSeq" id="XP_040630826.1">
    <property type="nucleotide sequence ID" value="XM_040774922.1"/>
</dbReference>
<dbReference type="GO" id="GO:0000776">
    <property type="term" value="C:kinetochore"/>
    <property type="evidence" value="ECO:0007669"/>
    <property type="project" value="TreeGrafter"/>
</dbReference>
<protein>
    <submittedName>
        <fullName evidence="9">Kinase-like protein</fullName>
    </submittedName>
</protein>
<dbReference type="PANTHER" id="PTHR22974:SF21">
    <property type="entry name" value="DUAL SPECIFICITY PROTEIN KINASE TTK"/>
    <property type="match status" value="1"/>
</dbReference>
<organism evidence="9 10">
    <name type="scientific">Dacryopinax primogenitus (strain DJM 731)</name>
    <name type="common">Brown rot fungus</name>
    <dbReference type="NCBI Taxonomy" id="1858805"/>
    <lineage>
        <taxon>Eukaryota</taxon>
        <taxon>Fungi</taxon>
        <taxon>Dikarya</taxon>
        <taxon>Basidiomycota</taxon>
        <taxon>Agaricomycotina</taxon>
        <taxon>Dacrymycetes</taxon>
        <taxon>Dacrymycetales</taxon>
        <taxon>Dacrymycetaceae</taxon>
        <taxon>Dacryopinax</taxon>
    </lineage>
</organism>
<evidence type="ECO:0000256" key="2">
    <source>
        <dbReference type="ARBA" id="ARBA00022679"/>
    </source>
</evidence>
<dbReference type="HOGENOM" id="CLU_000288_63_23_1"/>
<dbReference type="OrthoDB" id="20524at2759"/>
<evidence type="ECO:0000256" key="3">
    <source>
        <dbReference type="ARBA" id="ARBA00022741"/>
    </source>
</evidence>
<dbReference type="CDD" id="cd14131">
    <property type="entry name" value="PKc_Mps1"/>
    <property type="match status" value="1"/>
</dbReference>
<feature type="binding site" evidence="6">
    <location>
        <position position="48"/>
    </location>
    <ligand>
        <name>ATP</name>
        <dbReference type="ChEBI" id="CHEBI:30616"/>
    </ligand>
</feature>
<dbReference type="GO" id="GO:0098813">
    <property type="term" value="P:nuclear chromosome segregation"/>
    <property type="evidence" value="ECO:0007669"/>
    <property type="project" value="UniProtKB-ARBA"/>
</dbReference>